<dbReference type="Pfam" id="PF07883">
    <property type="entry name" value="Cupin_2"/>
    <property type="match status" value="1"/>
</dbReference>
<sequence length="196" mass="22113">MSLRYLALDRIGDRVSSGPYPLDYAGEQRLFVRYQLAAESLGRPQCVTILNWSIDSALSRPSSSAQIPVQNLESYGVAHVIGRQVLNSYTDMSKFTIHRWNESKDGKLNLQSMLDWLKKEGCSCVDYKFNPGTSFSEHTHSQNKLDCIVTGHLWFKMMGEEVILGPGDRIEIPRNTPHCARVEGNEVVTYVDATRS</sequence>
<evidence type="ECO:0000313" key="2">
    <source>
        <dbReference type="EMBL" id="CAL5138465.1"/>
    </source>
</evidence>
<dbReference type="Gene3D" id="2.60.120.10">
    <property type="entry name" value="Jelly Rolls"/>
    <property type="match status" value="1"/>
</dbReference>
<feature type="domain" description="Cupin type-2" evidence="1">
    <location>
        <begin position="128"/>
        <end position="192"/>
    </location>
</feature>
<evidence type="ECO:0000259" key="1">
    <source>
        <dbReference type="Pfam" id="PF07883"/>
    </source>
</evidence>
<dbReference type="PANTHER" id="PTHR40112:SF1">
    <property type="entry name" value="H2HPP ISOMERASE"/>
    <property type="match status" value="1"/>
</dbReference>
<proteinExistence type="predicted"/>
<dbReference type="SUPFAM" id="SSF51182">
    <property type="entry name" value="RmlC-like cupins"/>
    <property type="match status" value="1"/>
</dbReference>
<evidence type="ECO:0000313" key="3">
    <source>
        <dbReference type="Proteomes" id="UP001497525"/>
    </source>
</evidence>
<dbReference type="Proteomes" id="UP001497525">
    <property type="component" value="Unassembled WGS sequence"/>
</dbReference>
<protein>
    <recommendedName>
        <fullName evidence="1">Cupin type-2 domain-containing protein</fullName>
    </recommendedName>
</protein>
<dbReference type="EMBL" id="CAXLJL010000490">
    <property type="protein sequence ID" value="CAL5138465.1"/>
    <property type="molecule type" value="Genomic_DNA"/>
</dbReference>
<gene>
    <name evidence="2" type="ORF">CDAUBV1_LOCUS13299</name>
</gene>
<reference evidence="2" key="1">
    <citation type="submission" date="2024-06" db="EMBL/GenBank/DDBJ databases">
        <authorList>
            <person name="Liu X."/>
            <person name="Lenzi L."/>
            <person name="Haldenby T S."/>
            <person name="Uol C."/>
        </authorList>
    </citation>
    <scope>NUCLEOTIDE SEQUENCE</scope>
</reference>
<dbReference type="InterPro" id="IPR011051">
    <property type="entry name" value="RmlC_Cupin_sf"/>
</dbReference>
<dbReference type="AlphaFoldDB" id="A0AAV2TQ77"/>
<dbReference type="InterPro" id="IPR013096">
    <property type="entry name" value="Cupin_2"/>
</dbReference>
<organism evidence="2 3">
    <name type="scientific">Calicophoron daubneyi</name>
    <name type="common">Rumen fluke</name>
    <name type="synonym">Paramphistomum daubneyi</name>
    <dbReference type="NCBI Taxonomy" id="300641"/>
    <lineage>
        <taxon>Eukaryota</taxon>
        <taxon>Metazoa</taxon>
        <taxon>Spiralia</taxon>
        <taxon>Lophotrochozoa</taxon>
        <taxon>Platyhelminthes</taxon>
        <taxon>Trematoda</taxon>
        <taxon>Digenea</taxon>
        <taxon>Plagiorchiida</taxon>
        <taxon>Pronocephalata</taxon>
        <taxon>Paramphistomoidea</taxon>
        <taxon>Paramphistomidae</taxon>
        <taxon>Calicophoron</taxon>
    </lineage>
</organism>
<comment type="caution">
    <text evidence="2">The sequence shown here is derived from an EMBL/GenBank/DDBJ whole genome shotgun (WGS) entry which is preliminary data.</text>
</comment>
<dbReference type="InterPro" id="IPR052535">
    <property type="entry name" value="Bacilysin_H2HPP_isomerase"/>
</dbReference>
<name>A0AAV2TQ77_CALDB</name>
<dbReference type="InterPro" id="IPR014710">
    <property type="entry name" value="RmlC-like_jellyroll"/>
</dbReference>
<accession>A0AAV2TQ77</accession>
<dbReference type="PANTHER" id="PTHR40112">
    <property type="entry name" value="H2HPP ISOMERASE"/>
    <property type="match status" value="1"/>
</dbReference>